<accession>A0ABN1JDH1</accession>
<evidence type="ECO:0000256" key="6">
    <source>
        <dbReference type="ARBA" id="ARBA00023194"/>
    </source>
</evidence>
<dbReference type="Pfam" id="PF18563">
    <property type="entry name" value="TubC_N"/>
    <property type="match status" value="1"/>
</dbReference>
<dbReference type="InterPro" id="IPR036736">
    <property type="entry name" value="ACP-like_sf"/>
</dbReference>
<dbReference type="InterPro" id="IPR045851">
    <property type="entry name" value="AMP-bd_C_sf"/>
</dbReference>
<dbReference type="NCBIfam" id="TIGR01733">
    <property type="entry name" value="AA-adenyl-dom"/>
    <property type="match status" value="1"/>
</dbReference>
<dbReference type="PANTHER" id="PTHR45527">
    <property type="entry name" value="NONRIBOSOMAL PEPTIDE SYNTHETASE"/>
    <property type="match status" value="1"/>
</dbReference>
<dbReference type="InterPro" id="IPR010071">
    <property type="entry name" value="AA_adenyl_dom"/>
</dbReference>
<dbReference type="InterPro" id="IPR023213">
    <property type="entry name" value="CAT-like_dom_sf"/>
</dbReference>
<dbReference type="PROSITE" id="PS00012">
    <property type="entry name" value="PHOSPHOPANTETHEINE"/>
    <property type="match status" value="1"/>
</dbReference>
<dbReference type="Gene3D" id="3.40.50.150">
    <property type="entry name" value="Vaccinia Virus protein VP39"/>
    <property type="match status" value="1"/>
</dbReference>
<dbReference type="InterPro" id="IPR057737">
    <property type="entry name" value="Condensation_MtbB-like"/>
</dbReference>
<organism evidence="8 9">
    <name type="scientific">Clostridium oceanicum</name>
    <dbReference type="NCBI Taxonomy" id="1543"/>
    <lineage>
        <taxon>Bacteria</taxon>
        <taxon>Bacillati</taxon>
        <taxon>Bacillota</taxon>
        <taxon>Clostridia</taxon>
        <taxon>Eubacteriales</taxon>
        <taxon>Clostridiaceae</taxon>
        <taxon>Clostridium</taxon>
    </lineage>
</organism>
<dbReference type="Proteomes" id="UP001501510">
    <property type="component" value="Unassembled WGS sequence"/>
</dbReference>
<dbReference type="InterPro" id="IPR044894">
    <property type="entry name" value="TubC_N_sf"/>
</dbReference>
<dbReference type="InterPro" id="IPR006162">
    <property type="entry name" value="Ppantetheine_attach_site"/>
</dbReference>
<dbReference type="Gene3D" id="3.40.50.12780">
    <property type="entry name" value="N-terminal domain of ligase-like"/>
    <property type="match status" value="1"/>
</dbReference>
<dbReference type="InterPro" id="IPR041464">
    <property type="entry name" value="TubC_N"/>
</dbReference>
<feature type="domain" description="Carrier" evidence="7">
    <location>
        <begin position="1422"/>
        <end position="1503"/>
    </location>
</feature>
<dbReference type="Gene3D" id="3.30.559.30">
    <property type="entry name" value="Nonribosomal peptide synthetase, condensation domain"/>
    <property type="match status" value="1"/>
</dbReference>
<keyword evidence="9" id="KW-1185">Reference proteome</keyword>
<evidence type="ECO:0000256" key="5">
    <source>
        <dbReference type="ARBA" id="ARBA00022598"/>
    </source>
</evidence>
<comment type="pathway">
    <text evidence="2">Siderophore biosynthesis.</text>
</comment>
<dbReference type="Gene3D" id="3.30.559.10">
    <property type="entry name" value="Chloramphenicol acetyltransferase-like domain"/>
    <property type="match status" value="1"/>
</dbReference>
<comment type="cofactor">
    <cofactor evidence="1">
        <name>pantetheine 4'-phosphate</name>
        <dbReference type="ChEBI" id="CHEBI:47942"/>
    </cofactor>
</comment>
<dbReference type="RefSeq" id="WP_343759901.1">
    <property type="nucleotide sequence ID" value="NZ_BAAACG010000006.1"/>
</dbReference>
<dbReference type="InterPro" id="IPR001242">
    <property type="entry name" value="Condensation_dom"/>
</dbReference>
<dbReference type="InterPro" id="IPR025110">
    <property type="entry name" value="AMP-bd_C"/>
</dbReference>
<name>A0ABN1JDH1_9CLOT</name>
<dbReference type="SUPFAM" id="SSF53474">
    <property type="entry name" value="alpha/beta-Hydrolases"/>
    <property type="match status" value="1"/>
</dbReference>
<sequence>MKISSLINKYKEKGVLLWTEKGALKYRAPEGALTRDDILELKNFKEDIINYLEELEIKFATNLEDRYKSFSLTDIQQSYVVGRKNVYELGGIGCHGYVELMTEDTILIKKLEIAWNKVIQKHDMLRAIIYPEGYQRVQEKVPYFNVIYQDLRGESEEKAKEKFLRLRESLSNKQYELGKWGLCDLALTLLSKKSVIHFSLDMLIADFVSAKVILNDLDKFYYEELNEDNSLNVLYKDVIYFLEKKKEAPSGIAKREKDKEYWKNKILDMNGSPELPINKNTDYKNRFIQKKCFIEKNHWEKIIDNAKKRGVTPSNALMAAYLQTIGLWSKKSSFCINVTLLNRPEVYSGIDKVVGDFTSVNVLSVDIKNNNRFIDFTKVVQKGLWKDLAHSSFSGVEVLREMSRLKQENIVIPIVYTSTVGVENENQSHEFMRNAKLTYKISQTPQVWIDCQVAKQDGGLLINWDIREGVFKDKIIKDMFDSYISIIKRMVNDNIFEEKFPAKLPEKMRETRIRVNDTDGIFHGGHLYDYFIKNVEKNPEKLAVVTLKEKFTYRKLRNYVASIQRRLLKNNISKGDKVIVLLPKGIWQIASVLGITMSGAVYVPVDISQPISRIESIAKDSKAKFIISSYKNNLEKLKDINIINVEDIEITEVDYINTKEISEYDTAYIIYTSGSTGKPKGVVISHTAALNTILDINDRFKVKEADVFLGLASLAFDLSVYDIFGSLTAGGTIVLPEQELLKDPSHWLSLINKFKVTIWNSVPAQMQMLITCVKSDETYKNMPLKLVLMSGDWIPVTLPEKIYDYCSNAKVISLGGATEASIWSIYFEIPKHYKSKNSIPYGRALKNQKMYVLNKNLQICPDEVEGDIYIGGVGLASGYMNDVEITNRHFIKHPITDERLYYTGDLGRYDEDGIIEFLGREDSQVKVHGHRIELSEIESALIKNPSVSTAVVLALDKEKKETKIKAFVEPKKGKEDMVDESRNNKLKEYCYDKLRNSSKYIEKYKVDKWMEIVERTMMYDMWNSLNNMGVFKDSRVLYDFEHIKNLVNVAPNHEALLKRWLDAFESKGLINKKDDLYYKKDLVKITLEDSKNSWKELKELDDKIKIGGKMLDYLKLSSSFLIELLQGKEDPLELLFPKGSVDTAMSAYHDNYINYTLNQIVKDTIIFNIKGKNKEKPFRILEIGAGVGGTTKDILPELEEYNVEYCFSDVSPFFINEARKDFSNYDWISYKIFDVNKDFREQGIEEFSFDMVLCANVLHNSKNIPFNLKRLSNLLSKGGKLLVLEATYESFMMLSSMEFKDGLSGYTDVRQKNGVPFLTKDQWENYIGEANGNLSFKYPQKKDSLENVGQSVFEIEFNSEFEKVSKEELNHYLKSLLPDYMIPYSIEILSKMPVNNNGKIDRKELLKNIEDCDEDKKEGFEGPKNDLERKITKIWEKILNNNKIGRNDNFYDVGGDSLLIAQIVSQMKKELLEIKKWEWDRVMLEILKEPTIASISYKIKNNIKLKEEETKDEIMSFSELNDCDCDDKIRVFVHDGTGKVSPYNNLLKLIEENSLALMKNVGFAVGNFDKYLKIPTADLIKTLGEEYANKLLDLDCNEFEIIGYCMGGLIGIEMAKVLNEAGKKVNLVVTIDSIPCEVNISNEILFERAYGLLVGSDIKKAGHEIDDDRLKRALLNKKKDEDLSTFLENVETDIGISKNYKELLNQSQRERIRALFESNEKEYDKSDKAFEKFFDFYKVFCKNFEAVALYKKDYYVGKVLALGCKNISSFFLPIGDRDVKSYWESMTLGDFNSFDIEGDHISCMKDPFVKDLYNGLVKEGVL</sequence>
<dbReference type="InterPro" id="IPR001031">
    <property type="entry name" value="Thioesterase"/>
</dbReference>
<dbReference type="SUPFAM" id="SSF47336">
    <property type="entry name" value="ACP-like"/>
    <property type="match status" value="1"/>
</dbReference>
<dbReference type="Pfam" id="PF00668">
    <property type="entry name" value="Condensation"/>
    <property type="match status" value="1"/>
</dbReference>
<gene>
    <name evidence="8" type="ORF">GCM10008906_12320</name>
</gene>
<dbReference type="EMBL" id="BAAACG010000006">
    <property type="protein sequence ID" value="GAA0736805.1"/>
    <property type="molecule type" value="Genomic_DNA"/>
</dbReference>
<dbReference type="SUPFAM" id="SSF52777">
    <property type="entry name" value="CoA-dependent acyltransferases"/>
    <property type="match status" value="2"/>
</dbReference>
<evidence type="ECO:0000256" key="4">
    <source>
        <dbReference type="ARBA" id="ARBA00022553"/>
    </source>
</evidence>
<dbReference type="SUPFAM" id="SSF56801">
    <property type="entry name" value="Acetyl-CoA synthetase-like"/>
    <property type="match status" value="1"/>
</dbReference>
<dbReference type="InterPro" id="IPR009081">
    <property type="entry name" value="PP-bd_ACP"/>
</dbReference>
<dbReference type="Pfam" id="PF08242">
    <property type="entry name" value="Methyltransf_12"/>
    <property type="match status" value="1"/>
</dbReference>
<evidence type="ECO:0000313" key="9">
    <source>
        <dbReference type="Proteomes" id="UP001501510"/>
    </source>
</evidence>
<dbReference type="InterPro" id="IPR000873">
    <property type="entry name" value="AMP-dep_synth/lig_dom"/>
</dbReference>
<keyword evidence="6" id="KW-0045">Antibiotic biosynthesis</keyword>
<dbReference type="CDD" id="cd02440">
    <property type="entry name" value="AdoMet_MTases"/>
    <property type="match status" value="1"/>
</dbReference>
<dbReference type="Gene3D" id="1.10.1200.10">
    <property type="entry name" value="ACP-like"/>
    <property type="match status" value="1"/>
</dbReference>
<dbReference type="InterPro" id="IPR042099">
    <property type="entry name" value="ANL_N_sf"/>
</dbReference>
<evidence type="ECO:0000259" key="7">
    <source>
        <dbReference type="PROSITE" id="PS50075"/>
    </source>
</evidence>
<evidence type="ECO:0000256" key="2">
    <source>
        <dbReference type="ARBA" id="ARBA00004924"/>
    </source>
</evidence>
<dbReference type="Pfam" id="PF00975">
    <property type="entry name" value="Thioesterase"/>
    <property type="match status" value="1"/>
</dbReference>
<reference evidence="8 9" key="1">
    <citation type="journal article" date="2019" name="Int. J. Syst. Evol. Microbiol.">
        <title>The Global Catalogue of Microorganisms (GCM) 10K type strain sequencing project: providing services to taxonomists for standard genome sequencing and annotation.</title>
        <authorList>
            <consortium name="The Broad Institute Genomics Platform"/>
            <consortium name="The Broad Institute Genome Sequencing Center for Infectious Disease"/>
            <person name="Wu L."/>
            <person name="Ma J."/>
        </authorList>
    </citation>
    <scope>NUCLEOTIDE SEQUENCE [LARGE SCALE GENOMIC DNA]</scope>
    <source>
        <strain evidence="8 9">JCM 1407</strain>
    </source>
</reference>
<dbReference type="InterPro" id="IPR020845">
    <property type="entry name" value="AMP-binding_CS"/>
</dbReference>
<comment type="caution">
    <text evidence="8">The sequence shown here is derived from an EMBL/GenBank/DDBJ whole genome shotgun (WGS) entry which is preliminary data.</text>
</comment>
<evidence type="ECO:0000313" key="8">
    <source>
        <dbReference type="EMBL" id="GAA0736805.1"/>
    </source>
</evidence>
<dbReference type="InterPro" id="IPR013217">
    <property type="entry name" value="Methyltransf_12"/>
</dbReference>
<proteinExistence type="predicted"/>
<dbReference type="InterPro" id="IPR029063">
    <property type="entry name" value="SAM-dependent_MTases_sf"/>
</dbReference>
<protein>
    <submittedName>
        <fullName evidence="8">Non-ribosomal peptide synthetase</fullName>
    </submittedName>
</protein>
<dbReference type="Gene3D" id="1.10.10.1830">
    <property type="entry name" value="Non-ribosomal peptide synthase, adenylation domain"/>
    <property type="match status" value="1"/>
</dbReference>
<keyword evidence="5" id="KW-0436">Ligase</keyword>
<dbReference type="PROSITE" id="PS00455">
    <property type="entry name" value="AMP_BINDING"/>
    <property type="match status" value="1"/>
</dbReference>
<dbReference type="CDD" id="cd19535">
    <property type="entry name" value="Cyc_NRPS"/>
    <property type="match status" value="1"/>
</dbReference>
<dbReference type="Gene3D" id="3.40.50.1820">
    <property type="entry name" value="alpha/beta hydrolase"/>
    <property type="match status" value="1"/>
</dbReference>
<keyword evidence="4" id="KW-0597">Phosphoprotein</keyword>
<keyword evidence="3" id="KW-0596">Phosphopantetheine</keyword>
<dbReference type="SUPFAM" id="SSF53335">
    <property type="entry name" value="S-adenosyl-L-methionine-dependent methyltransferases"/>
    <property type="match status" value="1"/>
</dbReference>
<dbReference type="Gene3D" id="3.30.300.30">
    <property type="match status" value="1"/>
</dbReference>
<evidence type="ECO:0000256" key="3">
    <source>
        <dbReference type="ARBA" id="ARBA00022450"/>
    </source>
</evidence>
<evidence type="ECO:0000256" key="1">
    <source>
        <dbReference type="ARBA" id="ARBA00001957"/>
    </source>
</evidence>
<dbReference type="Pfam" id="PF00501">
    <property type="entry name" value="AMP-binding"/>
    <property type="match status" value="1"/>
</dbReference>
<dbReference type="Pfam" id="PF00550">
    <property type="entry name" value="PP-binding"/>
    <property type="match status" value="1"/>
</dbReference>
<dbReference type="PROSITE" id="PS50075">
    <property type="entry name" value="CARRIER"/>
    <property type="match status" value="1"/>
</dbReference>
<dbReference type="PANTHER" id="PTHR45527:SF10">
    <property type="entry name" value="PYOCHELIN SYNTHASE PCHF"/>
    <property type="match status" value="1"/>
</dbReference>
<dbReference type="Pfam" id="PF13193">
    <property type="entry name" value="AMP-binding_C"/>
    <property type="match status" value="1"/>
</dbReference>
<dbReference type="InterPro" id="IPR029058">
    <property type="entry name" value="AB_hydrolase_fold"/>
</dbReference>